<dbReference type="Gene3D" id="3.40.605.10">
    <property type="entry name" value="Aldehyde Dehydrogenase, Chain A, domain 1"/>
    <property type="match status" value="1"/>
</dbReference>
<evidence type="ECO:0000259" key="5">
    <source>
        <dbReference type="Pfam" id="PF00171"/>
    </source>
</evidence>
<dbReference type="FunFam" id="3.40.309.10:FF:000009">
    <property type="entry name" value="Aldehyde dehydrogenase A"/>
    <property type="match status" value="1"/>
</dbReference>
<evidence type="ECO:0000313" key="8">
    <source>
        <dbReference type="Proteomes" id="UP000013034"/>
    </source>
</evidence>
<name>A0A2N0WD52_9GAMM</name>
<dbReference type="AlphaFoldDB" id="A0A2N0WD52"/>
<keyword evidence="2 4" id="KW-0560">Oxidoreductase</keyword>
<dbReference type="PROSITE" id="PS00687">
    <property type="entry name" value="ALDEHYDE_DEHYDR_GLU"/>
    <property type="match status" value="1"/>
</dbReference>
<keyword evidence="8" id="KW-1185">Reference proteome</keyword>
<evidence type="ECO:0000256" key="4">
    <source>
        <dbReference type="RuleBase" id="RU003345"/>
    </source>
</evidence>
<reference evidence="6 8" key="1">
    <citation type="submission" date="2013-02" db="EMBL/GenBank/DDBJ databases">
        <title>The Genome Sequence of Acinetobacter sp. NIPH 809.</title>
        <authorList>
            <consortium name="The Broad Institute Genome Sequencing Platform"/>
            <consortium name="The Broad Institute Genome Sequencing Center for Infectious Disease"/>
            <person name="Cerqueira G."/>
            <person name="Feldgarden M."/>
            <person name="Courvalin P."/>
            <person name="Perichon B."/>
            <person name="Grillot-Courvalin C."/>
            <person name="Clermont D."/>
            <person name="Rocha E."/>
            <person name="Yoon E.-J."/>
            <person name="Nemec A."/>
            <person name="Walker B."/>
            <person name="Young S.K."/>
            <person name="Zeng Q."/>
            <person name="Gargeya S."/>
            <person name="Fitzgerald M."/>
            <person name="Haas B."/>
            <person name="Abouelleil A."/>
            <person name="Alvarado L."/>
            <person name="Arachchi H.M."/>
            <person name="Berlin A.M."/>
            <person name="Chapman S.B."/>
            <person name="Dewar J."/>
            <person name="Goldberg J."/>
            <person name="Griggs A."/>
            <person name="Gujja S."/>
            <person name="Hansen M."/>
            <person name="Howarth C."/>
            <person name="Imamovic A."/>
            <person name="Larimer J."/>
            <person name="McCowan C."/>
            <person name="Murphy C."/>
            <person name="Neiman D."/>
            <person name="Pearson M."/>
            <person name="Priest M."/>
            <person name="Roberts A."/>
            <person name="Saif S."/>
            <person name="Shea T."/>
            <person name="Sisk P."/>
            <person name="Sykes S."/>
            <person name="Wortman J."/>
            <person name="Nusbaum C."/>
            <person name="Birren B."/>
        </authorList>
    </citation>
    <scope>NUCLEOTIDE SEQUENCE [LARGE SCALE GENOMIC DNA]</scope>
    <source>
        <strain evidence="6 8">NIPH 809</strain>
    </source>
</reference>
<proteinExistence type="inferred from homology"/>
<accession>A0A2N0WD52</accession>
<reference evidence="7 9" key="2">
    <citation type="submission" date="2017-12" db="EMBL/GenBank/DDBJ databases">
        <title>Draft Genome sequences of multiple microbial strains isolated from spacecraft associated surfaces.</title>
        <authorList>
            <person name="Seuylemezian A."/>
            <person name="Vaishampayan P."/>
            <person name="Venkateswaran K."/>
        </authorList>
    </citation>
    <scope>NUCLEOTIDE SEQUENCE [LARGE SCALE GENOMIC DNA]</scope>
    <source>
        <strain evidence="7 9">2P01AA</strain>
    </source>
</reference>
<evidence type="ECO:0000256" key="3">
    <source>
        <dbReference type="PROSITE-ProRule" id="PRU10007"/>
    </source>
</evidence>
<dbReference type="PROSITE" id="PS00070">
    <property type="entry name" value="ALDEHYDE_DEHYDR_CYS"/>
    <property type="match status" value="1"/>
</dbReference>
<dbReference type="GO" id="GO:0016620">
    <property type="term" value="F:oxidoreductase activity, acting on the aldehyde or oxo group of donors, NAD or NADP as acceptor"/>
    <property type="evidence" value="ECO:0007669"/>
    <property type="project" value="InterPro"/>
</dbReference>
<dbReference type="Gene3D" id="3.40.309.10">
    <property type="entry name" value="Aldehyde Dehydrogenase, Chain A, domain 2"/>
    <property type="match status" value="1"/>
</dbReference>
<organism evidence="7 9">
    <name type="scientific">Acinetobacter proteolyticus</name>
    <dbReference type="NCBI Taxonomy" id="1776741"/>
    <lineage>
        <taxon>Bacteria</taxon>
        <taxon>Pseudomonadati</taxon>
        <taxon>Pseudomonadota</taxon>
        <taxon>Gammaproteobacteria</taxon>
        <taxon>Moraxellales</taxon>
        <taxon>Moraxellaceae</taxon>
        <taxon>Acinetobacter</taxon>
    </lineage>
</organism>
<dbReference type="EMBL" id="PISJ01000015">
    <property type="protein sequence ID" value="PKF32575.1"/>
    <property type="molecule type" value="Genomic_DNA"/>
</dbReference>
<dbReference type="Proteomes" id="UP000013034">
    <property type="component" value="Unassembled WGS sequence"/>
</dbReference>
<evidence type="ECO:0000256" key="1">
    <source>
        <dbReference type="ARBA" id="ARBA00009986"/>
    </source>
</evidence>
<dbReference type="InterPro" id="IPR016160">
    <property type="entry name" value="Ald_DH_CS_CYS"/>
</dbReference>
<comment type="similarity">
    <text evidence="1 4">Belongs to the aldehyde dehydrogenase family.</text>
</comment>
<dbReference type="RefSeq" id="WP_004652121.1">
    <property type="nucleotide sequence ID" value="NZ_KB849177.1"/>
</dbReference>
<dbReference type="InterPro" id="IPR044086">
    <property type="entry name" value="LUC3-like"/>
</dbReference>
<evidence type="ECO:0000256" key="2">
    <source>
        <dbReference type="ARBA" id="ARBA00023002"/>
    </source>
</evidence>
<dbReference type="Pfam" id="PF00171">
    <property type="entry name" value="Aldedh"/>
    <property type="match status" value="1"/>
</dbReference>
<feature type="domain" description="Aldehyde dehydrogenase" evidence="5">
    <location>
        <begin position="24"/>
        <end position="468"/>
    </location>
</feature>
<sequence>MQHLNMQNQFKLIINGQSCLGEAGELEIINPATAAVAAQCAQASIAQVNQAIEAAKQAFKSWQHSSHEERKSILNKIADGIEQHAETLAELIVLEQGKPLALAQMEVQGAIGWTRYTASLDMPVDIIEDSEQKRIERHYQPLGVVASITPWNWPLMIAVWHIMPALRAGNVVINKPSEFTPLATLKLCEIIQQEVPAGVISILLGKGDVGEALSSHPDIAKVVFTGSTKTGQHIMSGAVKTLKHLTLELGGNDAGIVLPDADLDQIAKRIFNVAFLNAGQTCAALKRLYVHESQYDALAQKLADIANAQNVGDGMAAETTFGPVQNQLQYQKVKALIADALEQGAKALSGDQTMPEQGYFIAPTILTGLDESCRVVQEEQFGPVLPILKYRDIDDAIARANASEFGLGGSIWSSDLKAAQFYASQLQCGTAWVNTHAEIVPHAPFGGWKMSGVGAEFGMEGLLENTVGQTVHINKI</sequence>
<evidence type="ECO:0000313" key="6">
    <source>
        <dbReference type="EMBL" id="ENU25200.1"/>
    </source>
</evidence>
<dbReference type="InterPro" id="IPR016162">
    <property type="entry name" value="Ald_DH_N"/>
</dbReference>
<protein>
    <submittedName>
        <fullName evidence="7">Aldehyde dehydrogenase</fullName>
    </submittedName>
</protein>
<evidence type="ECO:0000313" key="9">
    <source>
        <dbReference type="Proteomes" id="UP000233553"/>
    </source>
</evidence>
<feature type="active site" evidence="3">
    <location>
        <position position="248"/>
    </location>
</feature>
<dbReference type="FunFam" id="3.40.605.10:FF:000007">
    <property type="entry name" value="NAD/NADP-dependent betaine aldehyde dehydrogenase"/>
    <property type="match status" value="1"/>
</dbReference>
<comment type="caution">
    <text evidence="7">The sequence shown here is derived from an EMBL/GenBank/DDBJ whole genome shotgun (WGS) entry which is preliminary data.</text>
</comment>
<dbReference type="SUPFAM" id="SSF53720">
    <property type="entry name" value="ALDH-like"/>
    <property type="match status" value="1"/>
</dbReference>
<dbReference type="InterPro" id="IPR016163">
    <property type="entry name" value="Ald_DH_C"/>
</dbReference>
<evidence type="ECO:0000313" key="7">
    <source>
        <dbReference type="EMBL" id="PKF32575.1"/>
    </source>
</evidence>
<dbReference type="Proteomes" id="UP000233553">
    <property type="component" value="Unassembled WGS sequence"/>
</dbReference>
<dbReference type="CDD" id="cd07106">
    <property type="entry name" value="ALDH_AldA-AAD23400"/>
    <property type="match status" value="1"/>
</dbReference>
<dbReference type="EMBL" id="APOI01000003">
    <property type="protein sequence ID" value="ENU25200.1"/>
    <property type="molecule type" value="Genomic_DNA"/>
</dbReference>
<dbReference type="InterPro" id="IPR015590">
    <property type="entry name" value="Aldehyde_DH_dom"/>
</dbReference>
<dbReference type="InterPro" id="IPR016161">
    <property type="entry name" value="Ald_DH/histidinol_DH"/>
</dbReference>
<dbReference type="PANTHER" id="PTHR11699">
    <property type="entry name" value="ALDEHYDE DEHYDROGENASE-RELATED"/>
    <property type="match status" value="1"/>
</dbReference>
<gene>
    <name evidence="7" type="ORF">CW311_13140</name>
    <name evidence="6" type="ORF">F993_00184</name>
</gene>
<dbReference type="InterPro" id="IPR029510">
    <property type="entry name" value="Ald_DH_CS_GLU"/>
</dbReference>